<gene>
    <name evidence="3" type="ORF">Ae201684_016972</name>
</gene>
<evidence type="ECO:0000313" key="4">
    <source>
        <dbReference type="Proteomes" id="UP000481153"/>
    </source>
</evidence>
<accession>A0A6G0WCE2</accession>
<dbReference type="EMBL" id="VJMJ01000273">
    <property type="protein sequence ID" value="KAF0724308.1"/>
    <property type="molecule type" value="Genomic_DNA"/>
</dbReference>
<organism evidence="3 4">
    <name type="scientific">Aphanomyces euteiches</name>
    <dbReference type="NCBI Taxonomy" id="100861"/>
    <lineage>
        <taxon>Eukaryota</taxon>
        <taxon>Sar</taxon>
        <taxon>Stramenopiles</taxon>
        <taxon>Oomycota</taxon>
        <taxon>Saprolegniomycetes</taxon>
        <taxon>Saprolegniales</taxon>
        <taxon>Verrucalvaceae</taxon>
        <taxon>Aphanomyces</taxon>
    </lineage>
</organism>
<protein>
    <submittedName>
        <fullName evidence="3">Uncharacterized protein</fullName>
    </submittedName>
</protein>
<proteinExistence type="predicted"/>
<evidence type="ECO:0000256" key="2">
    <source>
        <dbReference type="SAM" id="MobiDB-lite"/>
    </source>
</evidence>
<evidence type="ECO:0000256" key="1">
    <source>
        <dbReference type="SAM" id="Coils"/>
    </source>
</evidence>
<keyword evidence="4" id="KW-1185">Reference proteome</keyword>
<feature type="coiled-coil region" evidence="1">
    <location>
        <begin position="284"/>
        <end position="311"/>
    </location>
</feature>
<feature type="compositionally biased region" description="Low complexity" evidence="2">
    <location>
        <begin position="455"/>
        <end position="470"/>
    </location>
</feature>
<feature type="region of interest" description="Disordered" evidence="2">
    <location>
        <begin position="447"/>
        <end position="470"/>
    </location>
</feature>
<sequence length="981" mass="110707">MEYHSLSPRNRSQYTTQRIQQLDCVEKPHWRLEENKDDNTHAISLTILSTYTITSLQTAKYHHGFHKAVLCVEVFKQLLYNLDREALSPLFIFCEDMAKFIDGVSKTQALTTNSSQSEADSIGKVVVPPKRHQTVVAPVPRAPKRFIELPKQERHVLRVAHYLKEFMSKLVSGGSPRAGGKLQSRRVPLIVESHDDDVPPIKLHTIKTKLRNHKFFSELPTVLLADSGGAINTHQAFASYFLCLHEVVRSTSYHSAELAAGAFDLLGEILRAIQANVIEVMGHRKKLRADIRELRIQRQTLRSEVAGMDAEAQAIVAEAVKLSTVLSYIEFESSALVEECNWHDVCKDLLLNTIKKLREAVNQPPLWYVTPDGSTKALEFGTSILRAHNAQHIQTLVHLLVLSRSYHHVRMSAHGIVMEAFPERKLAKLNHKDRAKTLRMHLMNQRPIEDGNSQTSVAVAPPATPSTPASASLHQVSEAELVALASIQESLRAVEIFMRDQSFREMTFITSGVQTQISEPSKPATQKSDPTRLSLPNEVAKLPLSWQTSFSLLEDEEPVVPLTKDEMHAIVSAMYGHYENVVSTGTTLSFRDFVVVYFFVHDKTGDQTTQEGYSAQRACARFLVSIQYHVENVVALDWLGCFAAFVGISKNLTLPIPRAMDAFLSARRSLLASAVIRQRVPSANRALWVMANDINHSSGYTLHDSVKTVLSSFTRSSEAYTNVLLDKSTAVELLLELDDGGRDIQRAQVLHIEAALVILMQAWIREHHHTRSTLERIFSATLSNNDDRKTLAYDEFVVTMGFLDATFTPARLTTIYVQATDGDSANDVGEASVDRLIDILYESDLFSESKKPWLTLSPMQLVTQRNWEESIDGLNAMWRHNRERILDRLGELKTNQVNLTRVQTCFDRHDKFVRLLEAASDTNEVSTAVDMALYAFHFLQQDITATMTFAKQPKQTKVVRVVCFRTNILWKKYFASRRPSF</sequence>
<reference evidence="3 4" key="1">
    <citation type="submission" date="2019-07" db="EMBL/GenBank/DDBJ databases">
        <title>Genomics analysis of Aphanomyces spp. identifies a new class of oomycete effector associated with host adaptation.</title>
        <authorList>
            <person name="Gaulin E."/>
        </authorList>
    </citation>
    <scope>NUCLEOTIDE SEQUENCE [LARGE SCALE GENOMIC DNA]</scope>
    <source>
        <strain evidence="3 4">ATCC 201684</strain>
    </source>
</reference>
<evidence type="ECO:0000313" key="3">
    <source>
        <dbReference type="EMBL" id="KAF0724308.1"/>
    </source>
</evidence>
<name>A0A6G0WCE2_9STRA</name>
<dbReference type="VEuPathDB" id="FungiDB:AeMF1_021494"/>
<comment type="caution">
    <text evidence="3">The sequence shown here is derived from an EMBL/GenBank/DDBJ whole genome shotgun (WGS) entry which is preliminary data.</text>
</comment>
<keyword evidence="1" id="KW-0175">Coiled coil</keyword>
<dbReference type="Proteomes" id="UP000481153">
    <property type="component" value="Unassembled WGS sequence"/>
</dbReference>
<dbReference type="AlphaFoldDB" id="A0A6G0WCE2"/>